<gene>
    <name evidence="1" type="ORF">DS742_17440</name>
</gene>
<sequence length="142" mass="16019">MQFYETQMGHQFFNQQLPALTSALQRIAGTLERPVAALRLPVDVPPNYLKDLFYGNLEPDQQLNSTAIRQDTKEVIALQDQLRERLSAEDWALVEALQQRLQYRSTKETEKAFQTGFCTATQMLAAGLSLTADEPENGGQET</sequence>
<dbReference type="Proteomes" id="UP000260680">
    <property type="component" value="Unassembled WGS sequence"/>
</dbReference>
<evidence type="ECO:0000313" key="1">
    <source>
        <dbReference type="EMBL" id="RFZ77599.1"/>
    </source>
</evidence>
<dbReference type="EMBL" id="QOHO01000057">
    <property type="protein sequence ID" value="RFZ77599.1"/>
    <property type="molecule type" value="Genomic_DNA"/>
</dbReference>
<evidence type="ECO:0000313" key="2">
    <source>
        <dbReference type="Proteomes" id="UP000260680"/>
    </source>
</evidence>
<proteinExistence type="predicted"/>
<dbReference type="InterPro" id="IPR049215">
    <property type="entry name" value="DUF6809"/>
</dbReference>
<comment type="caution">
    <text evidence="1">The sequence shown here is derived from an EMBL/GenBank/DDBJ whole genome shotgun (WGS) entry which is preliminary data.</text>
</comment>
<organism evidence="1 2">
    <name type="scientific">Lacrimispora amygdalina</name>
    <dbReference type="NCBI Taxonomy" id="253257"/>
    <lineage>
        <taxon>Bacteria</taxon>
        <taxon>Bacillati</taxon>
        <taxon>Bacillota</taxon>
        <taxon>Clostridia</taxon>
        <taxon>Lachnospirales</taxon>
        <taxon>Lachnospiraceae</taxon>
        <taxon>Lacrimispora</taxon>
    </lineage>
</organism>
<dbReference type="AlphaFoldDB" id="A0A3E2N9B1"/>
<dbReference type="RefSeq" id="WP_117418262.1">
    <property type="nucleotide sequence ID" value="NZ_QOHO01000057.1"/>
</dbReference>
<protein>
    <submittedName>
        <fullName evidence="1">Uncharacterized protein</fullName>
    </submittedName>
</protein>
<name>A0A3E2N9B1_9FIRM</name>
<dbReference type="Pfam" id="PF20648">
    <property type="entry name" value="DUF6809"/>
    <property type="match status" value="1"/>
</dbReference>
<accession>A0A3E2N9B1</accession>
<dbReference type="OrthoDB" id="1930818at2"/>
<reference evidence="1 2" key="1">
    <citation type="submission" date="2018-07" db="EMBL/GenBank/DDBJ databases">
        <title>New species, Clostridium PI-S10-A1B.</title>
        <authorList>
            <person name="Krishna G."/>
            <person name="Summeta K."/>
            <person name="Shikha S."/>
            <person name="Prabhu P.B."/>
            <person name="Suresh K."/>
        </authorList>
    </citation>
    <scope>NUCLEOTIDE SEQUENCE [LARGE SCALE GENOMIC DNA]</scope>
    <source>
        <strain evidence="1 2">PI-S10-A1B</strain>
    </source>
</reference>